<evidence type="ECO:0008006" key="3">
    <source>
        <dbReference type="Google" id="ProtNLM"/>
    </source>
</evidence>
<dbReference type="InterPro" id="IPR046290">
    <property type="entry name" value="DUF6327"/>
</dbReference>
<dbReference type="RefSeq" id="WP_073149293.1">
    <property type="nucleotide sequence ID" value="NZ_FQYY01000003.1"/>
</dbReference>
<dbReference type="EMBL" id="FQYY01000003">
    <property type="protein sequence ID" value="SHI67926.1"/>
    <property type="molecule type" value="Genomic_DNA"/>
</dbReference>
<dbReference type="OrthoDB" id="1149272at2"/>
<evidence type="ECO:0000313" key="2">
    <source>
        <dbReference type="Proteomes" id="UP000184225"/>
    </source>
</evidence>
<evidence type="ECO:0000313" key="1">
    <source>
        <dbReference type="EMBL" id="SHI67926.1"/>
    </source>
</evidence>
<dbReference type="Proteomes" id="UP000184225">
    <property type="component" value="Unassembled WGS sequence"/>
</dbReference>
<accession>A0A1M6D3W3</accession>
<sequence>MKIYETYEEVEHDLKILKLQTQINREKIKLSTNNIKEDFSVVSVITGIASNIAKKAIVLKTVAKLVGIQRAKIVDK</sequence>
<organism evidence="1 2">
    <name type="scientific">Mesonia phycicola</name>
    <dbReference type="NCBI Taxonomy" id="579105"/>
    <lineage>
        <taxon>Bacteria</taxon>
        <taxon>Pseudomonadati</taxon>
        <taxon>Bacteroidota</taxon>
        <taxon>Flavobacteriia</taxon>
        <taxon>Flavobacteriales</taxon>
        <taxon>Flavobacteriaceae</taxon>
        <taxon>Mesonia</taxon>
    </lineage>
</organism>
<proteinExistence type="predicted"/>
<dbReference type="STRING" id="579105.SAMN04488096_103286"/>
<gene>
    <name evidence="1" type="ORF">SAMN04488096_103286</name>
</gene>
<protein>
    <recommendedName>
        <fullName evidence="3">Glutaminyl-tRNA synthetase</fullName>
    </recommendedName>
</protein>
<dbReference type="Pfam" id="PF19852">
    <property type="entry name" value="DUF6327"/>
    <property type="match status" value="1"/>
</dbReference>
<name>A0A1M6D3W3_9FLAO</name>
<keyword evidence="2" id="KW-1185">Reference proteome</keyword>
<reference evidence="1 2" key="1">
    <citation type="submission" date="2016-11" db="EMBL/GenBank/DDBJ databases">
        <authorList>
            <person name="Jaros S."/>
            <person name="Januszkiewicz K."/>
            <person name="Wedrychowicz H."/>
        </authorList>
    </citation>
    <scope>NUCLEOTIDE SEQUENCE [LARGE SCALE GENOMIC DNA]</scope>
    <source>
        <strain evidence="1 2">DSM 21425</strain>
    </source>
</reference>
<dbReference type="AlphaFoldDB" id="A0A1M6D3W3"/>